<evidence type="ECO:0000313" key="3">
    <source>
        <dbReference type="Proteomes" id="UP000693672"/>
    </source>
</evidence>
<reference evidence="2" key="1">
    <citation type="submission" date="2021-06" db="EMBL/GenBank/DDBJ databases">
        <authorList>
            <person name="Criscuolo A."/>
        </authorList>
    </citation>
    <scope>NUCLEOTIDE SEQUENCE</scope>
    <source>
        <strain evidence="2">CIP111600</strain>
    </source>
</reference>
<protein>
    <submittedName>
        <fullName evidence="2">Uncharacterized protein</fullName>
    </submittedName>
</protein>
<dbReference type="AlphaFoldDB" id="A0A916K623"/>
<dbReference type="Proteomes" id="UP000693672">
    <property type="component" value="Unassembled WGS sequence"/>
</dbReference>
<evidence type="ECO:0000256" key="1">
    <source>
        <dbReference type="SAM" id="MobiDB-lite"/>
    </source>
</evidence>
<sequence length="55" mass="6584">MKKNVNVSQSRRRSITLKPNDRLDIRCRNQRNQPGRTKTIVLYPGDKLVVRCHHW</sequence>
<feature type="region of interest" description="Disordered" evidence="1">
    <location>
        <begin position="1"/>
        <end position="21"/>
    </location>
</feature>
<accession>A0A916K623</accession>
<gene>
    <name evidence="2" type="ORF">PAESOLCIP111_03794</name>
</gene>
<keyword evidence="3" id="KW-1185">Reference proteome</keyword>
<proteinExistence type="predicted"/>
<comment type="caution">
    <text evidence="2">The sequence shown here is derived from an EMBL/GenBank/DDBJ whole genome shotgun (WGS) entry which is preliminary data.</text>
</comment>
<name>A0A916K623_9BACL</name>
<organism evidence="2 3">
    <name type="scientific">Paenibacillus solanacearum</name>
    <dbReference type="NCBI Taxonomy" id="2048548"/>
    <lineage>
        <taxon>Bacteria</taxon>
        <taxon>Bacillati</taxon>
        <taxon>Bacillota</taxon>
        <taxon>Bacilli</taxon>
        <taxon>Bacillales</taxon>
        <taxon>Paenibacillaceae</taxon>
        <taxon>Paenibacillus</taxon>
    </lineage>
</organism>
<evidence type="ECO:0000313" key="2">
    <source>
        <dbReference type="EMBL" id="CAG7636890.1"/>
    </source>
</evidence>
<dbReference type="EMBL" id="CAJVAS010000017">
    <property type="protein sequence ID" value="CAG7636890.1"/>
    <property type="molecule type" value="Genomic_DNA"/>
</dbReference>